<evidence type="ECO:0000313" key="4">
    <source>
        <dbReference type="Proteomes" id="UP001213000"/>
    </source>
</evidence>
<accession>A0AAD5W1X4</accession>
<evidence type="ECO:0000256" key="2">
    <source>
        <dbReference type="SAM" id="Phobius"/>
    </source>
</evidence>
<dbReference type="EMBL" id="JANIEX010000213">
    <property type="protein sequence ID" value="KAJ3570892.1"/>
    <property type="molecule type" value="Genomic_DNA"/>
</dbReference>
<feature type="region of interest" description="Disordered" evidence="1">
    <location>
        <begin position="639"/>
        <end position="1074"/>
    </location>
</feature>
<gene>
    <name evidence="3" type="ORF">NP233_g4113</name>
</gene>
<feature type="compositionally biased region" description="Basic and acidic residues" evidence="1">
    <location>
        <begin position="701"/>
        <end position="738"/>
    </location>
</feature>
<keyword evidence="2" id="KW-1133">Transmembrane helix</keyword>
<sequence length="1074" mass="119335">MSSSSGSNRLPGIPNHNIELSALQRTEDLREIAKTTEDLCTINIGVMNMSDHETSIDNYVTQFEAVDEEEDGEALFFSSINRHKLVDELEHTLEYHSKANKRKMTLNARIGDIHIWMDQCRAARHLDSVSLNNKQSYLPALYGSVENLYFDQVRRTKYQWKLHGHKTYTRMGDVYQAKLLAALNFYSPCIQYRGLKVTNRLYRWDDTRFSVKHLSNNYYEISDEYSKFKLRILGKHFDLRGTHHYNLTQSVFSLEMELLHNPHFDPMGWIHNRLARQHSVQGEFLEGLEDTFLQISGSISPDVLIDSLELFGMQQVPMGTYPAIERNSSGWCNTMSNLAQQLAVKKVELTNPVNVQMAVQGSRTKVNYGSKVMLQYQEVKEDRYFDIINLSNYDLILGTPFMYQHHVSISLEPPTVVIGSVHSMPMRSERVTKLLSQSMSVYEENIDEVRKWLTNYAQKICKKAMDMPLPPLHKINHEIPLIDLHKSYFWRASKCPDRLHVLWNNKKNAYVRLGCWELRPVRNAIPMLLLPKPSKLGEPPKLQTVCDLRERNANTRKLSLLLPDTEGILRRDNLNLVRRREDHQLRYTLIHIVCLLDNIHLILLMVALHLRLVVRHNYIIITMSYIIIIVDLLLDTSAPGSVSQSPRMPPRVGERERDREYAEREREREGRPSSGHAQYPTEVIDLAVPSSSTKGHGHPPPGRDEHGMMRDRERERERDMEVYRERERERDRERERNGEPITSRSRLPSRRSSPIPGSSSSSLAQPQPHSHASGHVPGMESDRPIPTPFVMASTQAMQAAGVNGSGSGASGAGLSASPRVPYDTHERDRSQHVRSPSHRFSSAGPPPGSAGATSVSGRSAPPTAGPSTPSAGGGMSPPPMSSRRMLVDQSPTRERDRDRGGMPGTISLSPRSQRVRSPGPLGASSSSANPPVKFGPPPPPPSASSTSERDRLKSPVGYSNKIRPPPSTSSSPPLPPPPRPSSSSHSKSGSIGATSPVLGLAGPGRAVTPVLKGGQNGVAGVGGESEKVDDVKGLVVGPGIPPASGSATTGAGGPSNSAVTLPSKMSVPQMVDGP</sequence>
<dbReference type="InterPro" id="IPR021109">
    <property type="entry name" value="Peptidase_aspartic_dom_sf"/>
</dbReference>
<feature type="compositionally biased region" description="Low complexity" evidence="1">
    <location>
        <begin position="858"/>
        <end position="870"/>
    </location>
</feature>
<evidence type="ECO:0000313" key="3">
    <source>
        <dbReference type="EMBL" id="KAJ3570892.1"/>
    </source>
</evidence>
<name>A0AAD5W1X4_9AGAR</name>
<feature type="compositionally biased region" description="Basic and acidic residues" evidence="1">
    <location>
        <begin position="891"/>
        <end position="900"/>
    </location>
</feature>
<proteinExistence type="predicted"/>
<evidence type="ECO:0000256" key="1">
    <source>
        <dbReference type="SAM" id="MobiDB-lite"/>
    </source>
</evidence>
<feature type="compositionally biased region" description="Pro residues" evidence="1">
    <location>
        <begin position="933"/>
        <end position="942"/>
    </location>
</feature>
<feature type="compositionally biased region" description="Low complexity" evidence="1">
    <location>
        <begin position="917"/>
        <end position="932"/>
    </location>
</feature>
<keyword evidence="4" id="KW-1185">Reference proteome</keyword>
<keyword evidence="2" id="KW-0812">Transmembrane</keyword>
<feature type="compositionally biased region" description="Low complexity" evidence="1">
    <location>
        <begin position="1042"/>
        <end position="1058"/>
    </location>
</feature>
<organism evidence="3 4">
    <name type="scientific">Leucocoprinus birnbaumii</name>
    <dbReference type="NCBI Taxonomy" id="56174"/>
    <lineage>
        <taxon>Eukaryota</taxon>
        <taxon>Fungi</taxon>
        <taxon>Dikarya</taxon>
        <taxon>Basidiomycota</taxon>
        <taxon>Agaricomycotina</taxon>
        <taxon>Agaricomycetes</taxon>
        <taxon>Agaricomycetidae</taxon>
        <taxon>Agaricales</taxon>
        <taxon>Agaricineae</taxon>
        <taxon>Agaricaceae</taxon>
        <taxon>Leucocoprinus</taxon>
    </lineage>
</organism>
<comment type="caution">
    <text evidence="3">The sequence shown here is derived from an EMBL/GenBank/DDBJ whole genome shotgun (WGS) entry which is preliminary data.</text>
</comment>
<feature type="compositionally biased region" description="Low complexity" evidence="1">
    <location>
        <begin position="981"/>
        <end position="990"/>
    </location>
</feature>
<keyword evidence="2" id="KW-0472">Membrane</keyword>
<feature type="compositionally biased region" description="Basic and acidic residues" evidence="1">
    <location>
        <begin position="652"/>
        <end position="671"/>
    </location>
</feature>
<feature type="transmembrane region" description="Helical" evidence="2">
    <location>
        <begin position="588"/>
        <end position="610"/>
    </location>
</feature>
<reference evidence="3" key="1">
    <citation type="submission" date="2022-07" db="EMBL/GenBank/DDBJ databases">
        <title>Genome Sequence of Leucocoprinus birnbaumii.</title>
        <authorList>
            <person name="Buettner E."/>
        </authorList>
    </citation>
    <scope>NUCLEOTIDE SEQUENCE</scope>
    <source>
        <strain evidence="3">VT141</strain>
    </source>
</reference>
<dbReference type="AlphaFoldDB" id="A0AAD5W1X4"/>
<feature type="compositionally biased region" description="Low complexity" evidence="1">
    <location>
        <begin position="743"/>
        <end position="762"/>
    </location>
</feature>
<protein>
    <submittedName>
        <fullName evidence="3">Uncharacterized protein</fullName>
    </submittedName>
</protein>
<feature type="compositionally biased region" description="Basic and acidic residues" evidence="1">
    <location>
        <begin position="822"/>
        <end position="831"/>
    </location>
</feature>
<feature type="compositionally biased region" description="Pro residues" evidence="1">
    <location>
        <begin position="963"/>
        <end position="980"/>
    </location>
</feature>
<dbReference type="Gene3D" id="2.40.70.10">
    <property type="entry name" value="Acid Proteases"/>
    <property type="match status" value="1"/>
</dbReference>
<dbReference type="Proteomes" id="UP001213000">
    <property type="component" value="Unassembled WGS sequence"/>
</dbReference>
<feature type="transmembrane region" description="Helical" evidence="2">
    <location>
        <begin position="616"/>
        <end position="634"/>
    </location>
</feature>
<feature type="compositionally biased region" description="Gly residues" evidence="1">
    <location>
        <begin position="1014"/>
        <end position="1023"/>
    </location>
</feature>
<dbReference type="CDD" id="cd00303">
    <property type="entry name" value="retropepsin_like"/>
    <property type="match status" value="1"/>
</dbReference>